<organism evidence="1 2">
    <name type="scientific">Apiospora aurea</name>
    <dbReference type="NCBI Taxonomy" id="335848"/>
    <lineage>
        <taxon>Eukaryota</taxon>
        <taxon>Fungi</taxon>
        <taxon>Dikarya</taxon>
        <taxon>Ascomycota</taxon>
        <taxon>Pezizomycotina</taxon>
        <taxon>Sordariomycetes</taxon>
        <taxon>Xylariomycetidae</taxon>
        <taxon>Amphisphaeriales</taxon>
        <taxon>Apiosporaceae</taxon>
        <taxon>Apiospora</taxon>
    </lineage>
</organism>
<dbReference type="EMBL" id="JAQQWE010000007">
    <property type="protein sequence ID" value="KAK7946364.1"/>
    <property type="molecule type" value="Genomic_DNA"/>
</dbReference>
<gene>
    <name evidence="1" type="ORF">PG986_010685</name>
</gene>
<protein>
    <submittedName>
        <fullName evidence="1">Uncharacterized protein</fullName>
    </submittedName>
</protein>
<keyword evidence="2" id="KW-1185">Reference proteome</keyword>
<name>A0ABR1Q305_9PEZI</name>
<accession>A0ABR1Q305</accession>
<evidence type="ECO:0000313" key="1">
    <source>
        <dbReference type="EMBL" id="KAK7946364.1"/>
    </source>
</evidence>
<evidence type="ECO:0000313" key="2">
    <source>
        <dbReference type="Proteomes" id="UP001391051"/>
    </source>
</evidence>
<dbReference type="RefSeq" id="XP_066696398.1">
    <property type="nucleotide sequence ID" value="XM_066846907.1"/>
</dbReference>
<dbReference type="Proteomes" id="UP001391051">
    <property type="component" value="Unassembled WGS sequence"/>
</dbReference>
<proteinExistence type="predicted"/>
<sequence>MSGAGPITDEALETHRWNTKHSWRVPVKLVLNDGYRGDCIMSGLNSPSENNGPPHINEGRGLQHWNAKSYLFHQNGDMGAVIGIEDSAHTRNTIDVCELQALMNLLDPQTVYNPNKAKLRAWVVSIKTGYFRALEAYVDQSVDRFAFHVSILDEETWAEHATRNLESTDKQWKWLLSWAFAQPIN</sequence>
<reference evidence="1 2" key="1">
    <citation type="submission" date="2023-01" db="EMBL/GenBank/DDBJ databases">
        <title>Analysis of 21 Apiospora genomes using comparative genomics revels a genus with tremendous synthesis potential of carbohydrate active enzymes and secondary metabolites.</title>
        <authorList>
            <person name="Sorensen T."/>
        </authorList>
    </citation>
    <scope>NUCLEOTIDE SEQUENCE [LARGE SCALE GENOMIC DNA]</scope>
    <source>
        <strain evidence="1 2">CBS 24483</strain>
    </source>
</reference>
<comment type="caution">
    <text evidence="1">The sequence shown here is derived from an EMBL/GenBank/DDBJ whole genome shotgun (WGS) entry which is preliminary data.</text>
</comment>
<dbReference type="GeneID" id="92079969"/>